<dbReference type="AlphaFoldDB" id="A0A7V7QNC1"/>
<accession>A0A7V7QNC1</accession>
<evidence type="ECO:0000313" key="3">
    <source>
        <dbReference type="Proteomes" id="UP000461768"/>
    </source>
</evidence>
<dbReference type="PANTHER" id="PTHR33886:SF8">
    <property type="entry name" value="UNSATURATED RHAMNOGALACTURONAN HYDROLASE (EUROFUNG)"/>
    <property type="match status" value="1"/>
</dbReference>
<dbReference type="GO" id="GO:0016787">
    <property type="term" value="F:hydrolase activity"/>
    <property type="evidence" value="ECO:0007669"/>
    <property type="project" value="UniProtKB-KW"/>
</dbReference>
<dbReference type="PANTHER" id="PTHR33886">
    <property type="entry name" value="UNSATURATED RHAMNOGALACTURONAN HYDROLASE (EUROFUNG)"/>
    <property type="match status" value="1"/>
</dbReference>
<keyword evidence="3" id="KW-1185">Reference proteome</keyword>
<dbReference type="Pfam" id="PF07470">
    <property type="entry name" value="Glyco_hydro_88"/>
    <property type="match status" value="1"/>
</dbReference>
<reference evidence="2 3" key="2">
    <citation type="submission" date="2020-02" db="EMBL/GenBank/DDBJ databases">
        <title>Candidatus Galacturonibacter soehngenii shows hetero-acetogenic catabolism of galacturonic acid but lacks a canonical carbon monoxide dehydrogenase/acetyl-CoA synthase complex.</title>
        <authorList>
            <person name="Diender M."/>
            <person name="Stouten G.R."/>
            <person name="Petersen J.F."/>
            <person name="Nielsen P.H."/>
            <person name="Dueholm M.S."/>
            <person name="Pronk J.T."/>
            <person name="Van Loosdrecht M.C.M."/>
        </authorList>
    </citation>
    <scope>NUCLEOTIDE SEQUENCE [LARGE SCALE GENOMIC DNA]</scope>
    <source>
        <strain evidence="2">GalUA</strain>
    </source>
</reference>
<dbReference type="EMBL" id="WAGX01000003">
    <property type="protein sequence ID" value="KAB1440501.1"/>
    <property type="molecule type" value="Genomic_DNA"/>
</dbReference>
<name>A0A7V7QNC1_9FIRM</name>
<organism evidence="2 3">
    <name type="scientific">Candidatus Galacturonatibacter soehngenii</name>
    <dbReference type="NCBI Taxonomy" id="2307010"/>
    <lineage>
        <taxon>Bacteria</taxon>
        <taxon>Bacillati</taxon>
        <taxon>Bacillota</taxon>
        <taxon>Clostridia</taxon>
        <taxon>Lachnospirales</taxon>
        <taxon>Lachnospiraceae</taxon>
        <taxon>Candidatus Galacturonatibacter</taxon>
    </lineage>
</organism>
<dbReference type="InterPro" id="IPR052043">
    <property type="entry name" value="PolySaccharide_Degr_Enz"/>
</dbReference>
<dbReference type="SUPFAM" id="SSF48208">
    <property type="entry name" value="Six-hairpin glycosidases"/>
    <property type="match status" value="1"/>
</dbReference>
<comment type="caution">
    <text evidence="2">The sequence shown here is derived from an EMBL/GenBank/DDBJ whole genome shotgun (WGS) entry which is preliminary data.</text>
</comment>
<dbReference type="InterPro" id="IPR008928">
    <property type="entry name" value="6-hairpin_glycosidase_sf"/>
</dbReference>
<reference evidence="2 3" key="1">
    <citation type="submission" date="2019-09" db="EMBL/GenBank/DDBJ databases">
        <authorList>
            <person name="Valk L.C."/>
        </authorList>
    </citation>
    <scope>NUCLEOTIDE SEQUENCE [LARGE SCALE GENOMIC DNA]</scope>
    <source>
        <strain evidence="2">GalUA</strain>
    </source>
</reference>
<gene>
    <name evidence="2" type="ORF">F7O84_01315</name>
</gene>
<evidence type="ECO:0000256" key="1">
    <source>
        <dbReference type="ARBA" id="ARBA00022801"/>
    </source>
</evidence>
<dbReference type="OrthoDB" id="6381507at2"/>
<keyword evidence="1 2" id="KW-0378">Hydrolase</keyword>
<dbReference type="Gene3D" id="1.50.10.10">
    <property type="match status" value="1"/>
</dbReference>
<dbReference type="Proteomes" id="UP000461768">
    <property type="component" value="Unassembled WGS sequence"/>
</dbReference>
<dbReference type="RefSeq" id="WP_151141005.1">
    <property type="nucleotide sequence ID" value="NZ_WAGX01000003.1"/>
</dbReference>
<dbReference type="InterPro" id="IPR012341">
    <property type="entry name" value="6hp_glycosidase-like_sf"/>
</dbReference>
<dbReference type="GO" id="GO:0005975">
    <property type="term" value="P:carbohydrate metabolic process"/>
    <property type="evidence" value="ECO:0007669"/>
    <property type="project" value="InterPro"/>
</dbReference>
<evidence type="ECO:0000313" key="2">
    <source>
        <dbReference type="EMBL" id="KAB1440501.1"/>
    </source>
</evidence>
<proteinExistence type="predicted"/>
<sequence length="366" mass="43881">MNTNKINRYIKEYLSTYKRYREEEWCYEDGCVYIGVKALYEVTKEEYYLDFIRKNVDPFISEDGSIKGYDFQSYNLDNINAGKVLFFLYDCTKEEKYKKAIETIMNQVREHPRTKEGNFWHKMIYPNQVWLDGLYMAQPFYMEYETRFHNQEYYSDIIKQFKNVRKLLFNEEKQLYYHAYDESRTRKWADKVTGCSPNFWLRSMGWYLMALIDTYDSASDQIYEHYRVLKDLLKEAIQGILQYQDEESKLFYQLIDLPLQEGNYFETSGSIMIAYALLKGSRLKALLPEKYQYRGLEILDSLIENRIIERDNKLYLTWNCAVAGLGPKDERDGSVAYYLSEPITEDDQKAVGSLMMLYSEYLRINK</sequence>
<protein>
    <submittedName>
        <fullName evidence="2">Glycosyl hydrolase family 88</fullName>
    </submittedName>
</protein>
<dbReference type="InterPro" id="IPR010905">
    <property type="entry name" value="Glyco_hydro_88"/>
</dbReference>